<dbReference type="AlphaFoldDB" id="A0A0F9S510"/>
<name>A0A0F9S510_9ZZZZ</name>
<organism evidence="1">
    <name type="scientific">marine sediment metagenome</name>
    <dbReference type="NCBI Taxonomy" id="412755"/>
    <lineage>
        <taxon>unclassified sequences</taxon>
        <taxon>metagenomes</taxon>
        <taxon>ecological metagenomes</taxon>
    </lineage>
</organism>
<comment type="caution">
    <text evidence="1">The sequence shown here is derived from an EMBL/GenBank/DDBJ whole genome shotgun (WGS) entry which is preliminary data.</text>
</comment>
<dbReference type="EMBL" id="LAZR01000633">
    <property type="protein sequence ID" value="KKN62164.1"/>
    <property type="molecule type" value="Genomic_DNA"/>
</dbReference>
<evidence type="ECO:0000313" key="1">
    <source>
        <dbReference type="EMBL" id="KKN62164.1"/>
    </source>
</evidence>
<sequence>MKRSYINPKSKKQKAKDLRELPIKLEILERANNRCEHIENNVRCETMGTWFYPLSVHHKDHVKRCKGLELKTKEDGLALCIVHHARAEGERAQWSEPQWSKEERNG</sequence>
<accession>A0A0F9S510</accession>
<gene>
    <name evidence="1" type="ORF">LCGC14_0514430</name>
</gene>
<proteinExistence type="predicted"/>
<reference evidence="1" key="1">
    <citation type="journal article" date="2015" name="Nature">
        <title>Complex archaea that bridge the gap between prokaryotes and eukaryotes.</title>
        <authorList>
            <person name="Spang A."/>
            <person name="Saw J.H."/>
            <person name="Jorgensen S.L."/>
            <person name="Zaremba-Niedzwiedzka K."/>
            <person name="Martijn J."/>
            <person name="Lind A.E."/>
            <person name="van Eijk R."/>
            <person name="Schleper C."/>
            <person name="Guy L."/>
            <person name="Ettema T.J."/>
        </authorList>
    </citation>
    <scope>NUCLEOTIDE SEQUENCE</scope>
</reference>
<protein>
    <submittedName>
        <fullName evidence="1">Uncharacterized protein</fullName>
    </submittedName>
</protein>